<keyword evidence="2 6" id="KW-0812">Transmembrane</keyword>
<comment type="caution">
    <text evidence="8">The sequence shown here is derived from an EMBL/GenBank/DDBJ whole genome shotgun (WGS) entry which is preliminary data.</text>
</comment>
<sequence>MTTPHDPAPFDRASGPSDLPREQVPAPAREDLRSERAAAPLEDRAPAPAPERTAPRTRIEVEDVPAAGGRTGGIWVSLILGAIVLILLLIFIIQNGGRTAFTYLSWDFALPLGVAMLLAAIAGALVMGLVGSVRIFQQGRTIKKLRRQLETIQHALDR</sequence>
<keyword evidence="9" id="KW-1185">Reference proteome</keyword>
<evidence type="ECO:0000256" key="2">
    <source>
        <dbReference type="ARBA" id="ARBA00022692"/>
    </source>
</evidence>
<accession>A0ABT0R257</accession>
<feature type="region of interest" description="Disordered" evidence="5">
    <location>
        <begin position="1"/>
        <end position="63"/>
    </location>
</feature>
<evidence type="ECO:0000313" key="9">
    <source>
        <dbReference type="Proteomes" id="UP001203761"/>
    </source>
</evidence>
<evidence type="ECO:0000313" key="8">
    <source>
        <dbReference type="EMBL" id="MCL6423010.1"/>
    </source>
</evidence>
<evidence type="ECO:0000256" key="4">
    <source>
        <dbReference type="ARBA" id="ARBA00023136"/>
    </source>
</evidence>
<proteinExistence type="predicted"/>
<dbReference type="EMBL" id="JAKNCJ010000002">
    <property type="protein sequence ID" value="MCL6423010.1"/>
    <property type="molecule type" value="Genomic_DNA"/>
</dbReference>
<feature type="transmembrane region" description="Helical" evidence="6">
    <location>
        <begin position="74"/>
        <end position="93"/>
    </location>
</feature>
<evidence type="ECO:0000259" key="7">
    <source>
        <dbReference type="Pfam" id="PF06305"/>
    </source>
</evidence>
<feature type="transmembrane region" description="Helical" evidence="6">
    <location>
        <begin position="113"/>
        <end position="136"/>
    </location>
</feature>
<protein>
    <submittedName>
        <fullName evidence="8">Lipopolysaccharide assembly protein LapA domain-containing protein</fullName>
    </submittedName>
</protein>
<evidence type="ECO:0000256" key="3">
    <source>
        <dbReference type="ARBA" id="ARBA00022989"/>
    </source>
</evidence>
<organism evidence="8 9">
    <name type="scientific">Brachybacterium equifaecis</name>
    <dbReference type="NCBI Taxonomy" id="2910770"/>
    <lineage>
        <taxon>Bacteria</taxon>
        <taxon>Bacillati</taxon>
        <taxon>Actinomycetota</taxon>
        <taxon>Actinomycetes</taxon>
        <taxon>Micrococcales</taxon>
        <taxon>Dermabacteraceae</taxon>
        <taxon>Brachybacterium</taxon>
    </lineage>
</organism>
<feature type="compositionally biased region" description="Basic and acidic residues" evidence="5">
    <location>
        <begin position="28"/>
        <end position="45"/>
    </location>
</feature>
<dbReference type="Pfam" id="PF06305">
    <property type="entry name" value="LapA_dom"/>
    <property type="match status" value="1"/>
</dbReference>
<dbReference type="Proteomes" id="UP001203761">
    <property type="component" value="Unassembled WGS sequence"/>
</dbReference>
<keyword evidence="3 6" id="KW-1133">Transmembrane helix</keyword>
<keyword evidence="4 6" id="KW-0472">Membrane</keyword>
<evidence type="ECO:0000256" key="5">
    <source>
        <dbReference type="SAM" id="MobiDB-lite"/>
    </source>
</evidence>
<feature type="domain" description="Lipopolysaccharide assembly protein A" evidence="7">
    <location>
        <begin position="94"/>
        <end position="154"/>
    </location>
</feature>
<reference evidence="8" key="1">
    <citation type="submission" date="2022-02" db="EMBL/GenBank/DDBJ databases">
        <authorList>
            <person name="Lee M."/>
            <person name="Kim S.-J."/>
            <person name="Jung M.-Y."/>
        </authorList>
    </citation>
    <scope>NUCLEOTIDE SEQUENCE</scope>
    <source>
        <strain evidence="8">JHP9</strain>
    </source>
</reference>
<evidence type="ECO:0000256" key="6">
    <source>
        <dbReference type="SAM" id="Phobius"/>
    </source>
</evidence>
<evidence type="ECO:0000256" key="1">
    <source>
        <dbReference type="ARBA" id="ARBA00022475"/>
    </source>
</evidence>
<keyword evidence="1" id="KW-1003">Cell membrane</keyword>
<name>A0ABT0R257_9MICO</name>
<dbReference type="InterPro" id="IPR010445">
    <property type="entry name" value="LapA_dom"/>
</dbReference>
<dbReference type="RefSeq" id="WP_249737106.1">
    <property type="nucleotide sequence ID" value="NZ_JAKNCJ010000002.1"/>
</dbReference>
<gene>
    <name evidence="8" type="ORF">Bequi_06340</name>
</gene>